<dbReference type="EMBL" id="CP001666">
    <property type="protein sequence ID" value="ADK16191.1"/>
    <property type="molecule type" value="Genomic_DNA"/>
</dbReference>
<dbReference type="RefSeq" id="WP_013239774.1">
    <property type="nucleotide sequence ID" value="NC_014328.1"/>
</dbReference>
<dbReference type="OrthoDB" id="2087087at2"/>
<keyword evidence="4" id="KW-1185">Reference proteome</keyword>
<dbReference type="HOGENOM" id="CLU_211494_1_0_9"/>
<evidence type="ECO:0000313" key="2">
    <source>
        <dbReference type="EMBL" id="OAA89940.1"/>
    </source>
</evidence>
<evidence type="ECO:0000313" key="4">
    <source>
        <dbReference type="Proteomes" id="UP000077020"/>
    </source>
</evidence>
<evidence type="ECO:0000313" key="3">
    <source>
        <dbReference type="Proteomes" id="UP000001656"/>
    </source>
</evidence>
<dbReference type="eggNOG" id="ENOG5030H3K">
    <property type="taxonomic scope" value="Bacteria"/>
</dbReference>
<protein>
    <submittedName>
        <fullName evidence="1">Putative phage protein</fullName>
    </submittedName>
</protein>
<gene>
    <name evidence="1" type="ordered locus">CLJU_c31430</name>
    <name evidence="2" type="ORF">WX45_01779</name>
</gene>
<dbReference type="AlphaFoldDB" id="D8GQA0"/>
<dbReference type="Proteomes" id="UP000001656">
    <property type="component" value="Chromosome"/>
</dbReference>
<reference evidence="2 4" key="3">
    <citation type="journal article" date="2016" name="Biotechnol. Bioeng.">
        <title>Traits of selected Clostridium strains for syngas fermentation to ethanol.</title>
        <authorList>
            <person name="Martin M.E."/>
            <person name="Richter H."/>
            <person name="Saha S."/>
            <person name="Angenent L.T."/>
        </authorList>
    </citation>
    <scope>NUCLEOTIDE SEQUENCE [LARGE SCALE GENOMIC DNA]</scope>
    <source>
        <strain evidence="2 4">PETC</strain>
    </source>
</reference>
<dbReference type="NCBIfam" id="NF033495">
    <property type="entry name" value="phage_BC1881"/>
    <property type="match status" value="1"/>
</dbReference>
<dbReference type="PATRIC" id="fig|748727.19.peg.565"/>
<reference evidence="1" key="1">
    <citation type="submission" date="2009-07" db="EMBL/GenBank/DDBJ databases">
        <authorList>
            <person name="Koepke M."/>
            <person name="Hujer S."/>
            <person name="Held C."/>
            <person name="Wiezer A."/>
            <person name="Liesegang H."/>
            <person name="Ehrenreich A."/>
            <person name="Gottschalk G."/>
            <person name="Duerre P."/>
        </authorList>
    </citation>
    <scope>NUCLEOTIDE SEQUENCE</scope>
    <source>
        <strain evidence="1">DSM 13528</strain>
    </source>
</reference>
<dbReference type="InterPro" id="IPR047901">
    <property type="entry name" value="BC1881-like"/>
</dbReference>
<name>D8GQA0_CLOLD</name>
<proteinExistence type="predicted"/>
<reference evidence="1 3" key="2">
    <citation type="journal article" date="2010" name="Proc. Natl. Acad. Sci. U.S.A.">
        <title>Clostridium ljungdahlii represents a microbial production platform based on syngas.</title>
        <authorList>
            <person name="Kopke M."/>
            <person name="Held C."/>
            <person name="Hujer S."/>
            <person name="Liesegang H."/>
            <person name="Wiezer A."/>
            <person name="Wollherr A."/>
            <person name="Ehrenreich A."/>
            <person name="Liebl W."/>
            <person name="Gottschalk G."/>
            <person name="Durre P."/>
        </authorList>
    </citation>
    <scope>NUCLEOTIDE SEQUENCE [LARGE SCALE GENOMIC DNA]</scope>
    <source>
        <strain evidence="3">ATCC 55383 / DSM 13528 / PETC</strain>
        <strain evidence="1">DSM 13528</strain>
    </source>
</reference>
<dbReference type="Proteomes" id="UP000077020">
    <property type="component" value="Unassembled WGS sequence"/>
</dbReference>
<organism evidence="1 3">
    <name type="scientific">Clostridium ljungdahlii (strain ATCC 55383 / DSM 13528 / PETC)</name>
    <dbReference type="NCBI Taxonomy" id="748727"/>
    <lineage>
        <taxon>Bacteria</taxon>
        <taxon>Bacillati</taxon>
        <taxon>Bacillota</taxon>
        <taxon>Clostridia</taxon>
        <taxon>Eubacteriales</taxon>
        <taxon>Clostridiaceae</taxon>
        <taxon>Clostridium</taxon>
    </lineage>
</organism>
<dbReference type="STRING" id="748727.CLJU_c31430"/>
<dbReference type="KEGG" id="clj:CLJU_c31430"/>
<accession>D8GQA0</accession>
<sequence length="47" mass="5190">MDLKNVSTKKLVEELKSREGVETTTVEPYVEKAIKANGPAIVFVVID</sequence>
<dbReference type="EMBL" id="LITS01000001">
    <property type="protein sequence ID" value="OAA89940.1"/>
    <property type="molecule type" value="Genomic_DNA"/>
</dbReference>
<evidence type="ECO:0000313" key="1">
    <source>
        <dbReference type="EMBL" id="ADK16191.1"/>
    </source>
</evidence>